<gene>
    <name evidence="5" type="ORF">NYR97_07090</name>
</gene>
<dbReference type="InterPro" id="IPR006530">
    <property type="entry name" value="YD"/>
</dbReference>
<dbReference type="PANTHER" id="PTHR32305">
    <property type="match status" value="1"/>
</dbReference>
<dbReference type="InterPro" id="IPR056823">
    <property type="entry name" value="TEN-like_YD-shell"/>
</dbReference>
<dbReference type="Gene3D" id="3.10.350.10">
    <property type="entry name" value="LysM domain"/>
    <property type="match status" value="1"/>
</dbReference>
<dbReference type="PROSITE" id="PS51782">
    <property type="entry name" value="LYSM"/>
    <property type="match status" value="1"/>
</dbReference>
<dbReference type="Pfam" id="PF25023">
    <property type="entry name" value="TEN_YD-shell"/>
    <property type="match status" value="1"/>
</dbReference>
<dbReference type="InterPro" id="IPR018392">
    <property type="entry name" value="LysM"/>
</dbReference>
<dbReference type="PANTHER" id="PTHR32305:SF15">
    <property type="entry name" value="PROTEIN RHSA-RELATED"/>
    <property type="match status" value="1"/>
</dbReference>
<keyword evidence="6" id="KW-1185">Reference proteome</keyword>
<dbReference type="EMBL" id="CP103836">
    <property type="protein sequence ID" value="WOB51131.1"/>
    <property type="molecule type" value="Genomic_DNA"/>
</dbReference>
<reference evidence="5 6" key="1">
    <citation type="submission" date="2022-08" db="EMBL/GenBank/DDBJ databases">
        <title>Whole genome sequencing-based tracing of a 2022 introduction and outbreak of Xanthomonas hortorum pv. pelargonii.</title>
        <authorList>
            <person name="Iruegas-Bocardo F."/>
            <person name="Weisberg A.K."/>
            <person name="Riutta E.R."/>
            <person name="Kilday K."/>
            <person name="Bonkowski J.C."/>
            <person name="Creswell T."/>
            <person name="Daughtrey M.L."/>
            <person name="Rane K."/>
            <person name="Grunwald N.J."/>
            <person name="Chang J.H."/>
            <person name="Putnam M.L."/>
        </authorList>
    </citation>
    <scope>NUCLEOTIDE SEQUENCE [LARGE SCALE GENOMIC DNA]</scope>
    <source>
        <strain evidence="5 6">22-323</strain>
    </source>
</reference>
<evidence type="ECO:0000256" key="3">
    <source>
        <dbReference type="SAM" id="Phobius"/>
    </source>
</evidence>
<dbReference type="NCBIfam" id="TIGR01643">
    <property type="entry name" value="YD_repeat_2x"/>
    <property type="match status" value="9"/>
</dbReference>
<evidence type="ECO:0000313" key="5">
    <source>
        <dbReference type="EMBL" id="WOB51131.1"/>
    </source>
</evidence>
<sequence>MVAVFTGNGLGLFDSSLAALGATTGGTAALGQGRDRQYVNVAQGNLVLQAADEHLNFRGLSVGLNRTYNSLGQLSDVGADGWLTGFERKVSLIGSLNAAGSRARLQQGDGSSTEFLYDTTTRKYVSTAGAGAHDTLSWDAESKTWTLTEGSTRRQEVFADHADALAQGRLLRIIAGTTDGGASAAFDVVYDVDGRIGAVVQADGTSGSDALVFSYDAQGRLASVGTRQAGVIEHQIAYEYDAQGRLTAVVTDLTPWDDTDNVWNTADRAANDGHLFRTEYSYVDATSLRIASVRQSDGVVTRYSYQSDGRLASVAYGEGAQAQSYTLAYASDQRQTDITDAAGRTWSYRFDASGQLLEVLAPPVSGQRDVTSYTYDAAGNLLSTRQARGSAVLTQVTYIYDASGNLLRETNKAGEVTVRAYSAQNQLLSETRYLAGTTNFSTAEPPVAGALRTRYVYDSQDRLRYVVDAEGRVSALEYASSGTGIGQLASTRSFANASYAGTTYTEAALQAWAAPLLADTSLVEYSYDPNGRLALTVAFAQVDANGAGVRDQATLTTLSTYDGQGLLLRKATVRGIVEAPVLSEIVDYSYDGMGRLLGTVQSPGVGLGSPPSAAPIDPTDPVDPVDPPVDPVIPPPTRTTTYQYLDSVGRIAIAQTAGATQIQVRDSAGRTTTTTLEDPSAVGAARTQRYIYDATGLLRASEDALGGRVYQFYDDKGRLAAQVDATGTVIGYSYDGADRVIATTAYANRVTTSSWLIDGAVVPTLVSQIGLQLDSANDRVTRRSYDDAGRVLTETSAVGTVTRYTYDGAGRLITASIGTGANARVTRNFYDASGLLTATLDAEGFLVERGYDKAGRLIRSTAYSTVTTATLRAAGTLQQLLPAAADADQTTRLFYDRRGNLVGQLDPEGYVTEYVFDEAGNSRATLSYYKQVAASTRQGDWSSIRQQVAAVADESAYRQQRRQFNGLGQLETEVSTSGLVTRFTYDAAGRLAHTDSEDRRTDEWGWETVNTRENNRFYNAFGELVAELDGVGSEKLYQAQTSEERQELIARYATHYEYDALGRMVRSTNPNGVATWFIHDAEGRLRYSAQGMSSVEGVKNAQAEVTEWRYNAFGDQTEQIRYGGRLQLAVPGSRQSLQDALGTLSFTAANDARQQFTYNANGQVITATDTLGVRTLQTYNVFGEVERLERAAGTPRGMVTTYSYDRRGLQLQTVQDAGTRRLNLTQSVRYDAFGRAVSQTDARGAVSTFAYDKNGRLIQTSRQVEGRDETTTTRYDAFARALEITDATGNTARFSYDDTELEVQTTSALGVVTRSRYTKFGELRQVEGAKPASYEYDANGRLVSWRDGVVNKNRQYDDAGRLISSDETGQLFNYVYDDAGRQIASIRPNWGFNPETGSFEVLASSPSTRYTYDALGRQLRVVDARGTVTDFRYDLSGQLLESIVDPSGLAIKTTYAWDELGRQISVVEAAGTATARTTLYTYDAAGRRVREVVDPTKLALTTTYTYDANSNLVARQDASGSLTRYTYDEANRLRFQIDGVGAVTESRYDVAGRIVATRTHVAPIALSSTILQATSAQIQALVVRNDALDQQQYMVFNADGQVSLTIDGAGATTSYTYDAKGRQVKTTRHALPIALDESTRLTLERGESNLDALPLGWDESRDLVQWKAYYVSGALAATVDGTGAVTEFFYNQSGLLSGRRDYSQKVELGQYADNNWDQSVRQWLDTGKYEADDLSSNYSQSTLGIANSQDYDYREIGYLRDGAGRVIYEIQTTSEYHFGYRENGKLSVKAYTYTATGELSSETVYGVTIQAPGDGGRPILGNSWINVQEQLERELVELNENQTRDSLIRRRDYYYDAAGRQRFAIDAGGAVTEQKYDAMGRVIDKRSYATLLTTAPATLAEVEASVANATNYQGGSFRYDAAGRVISQADRLGKVEFFGYDGAGRVIRHQDRNGAVWNYTYDAAGNKTAQFSPSIAVATADASGTVTSVQRSLVTRYTYDGQGNVTSMIEDADGGRPRVTRYEYDNRGHQIRTIFPDAGRLDAAGQLVASGENATIEVTYDAFGNAVMQKDVRGRYSYKSYDTQGRLAHDVDSEGYVISYGYNAFGEQSRLTRHAEKADISTDMPDGRPESIGRYLEWMNYSDDRTIYTFYDRAGRKSSVGTMPQVQPTPTRASDEMQAASWYGEPVEDDLRWNATSRTSFFYDGFGNLKREAVLLERDTWGNYGDLGYGTYAMTYHVYDDNGREVMRTDPEGYVTTYEYTATGQIAKQTEYANPIVEADPEDLRNVELSERDRSTTYVYDALGRKTSETVTRRAQDRFGAASVGPLTNSYTYDAEGRLTQSRINNQTVNMAYDALGRVVATREGDRAAVSAAATGLLASGDLSGIDDPKLYQTVVPTTTMRYDAFGNLVEQSSGAEGAGWVTQTFRYDWQGRNVWQRDVLGNELTRTFDAADRVLEERRKVSYAAFSQSESGKFSYTWQAAEQLGEWAWLSTRYSYDNTGRQLSKQSFRESFAGGELIDEVVEASERVEYNAFGEIKVKDTHTAGAEVDQTIGYEYDNHGNVIWTNADGVDRRFTYDAGNRQVSESHYVGDSSWQSQGGRYVETSLEMDHLGRVRTRTRLGDGNGELSPNVVTQHGYDRWGNQIWVRDANGNETSFEYNDANQLISQTAPEVKVVSATGVTTFERPVMRWFYDAMGQLVGTRDANGNGRRYQYDPRGRLLSEEDAAGGIKRYRYDALGRQTLSSDADGTLTLKQVDAAGRVVSVWADNGNKADGSRSWQEMERYVLDQDGNRLVSIDSNGKVTKASYDSQGRLLRSESATGVVVEYAYDLRGNKIKERNALALARVNSENAAEGWNWRFDRDGDQVYFDDKTWKYDAFNRVIDHNDLSGLDYDYTYDRESGQLLSVSISNMQFGLQRASNASAQMEQDPEFPEDPGEPEPPMPPLVESARNYFYNADGLVARVEEPSTSRDPATGMRRINATRYEYDANGNRTLEETTSYDANNQLLHVSTRTSYDAHNRIERVIQDDLVAQRRLLDVRYSYDAVGNRRLVEMGSAFNPAGEQPSNASFEEGSRGWTMGEGWAITQNGAGGDANTGTWSARFTGSNKGPQSITNNKRVTVTAGQTITASVMVQQGTAQAGDATARVLIIWYGADGNMLPGGEGQSWAGGNLVTSGSRDYKQSSVTTVVPPGAVAMSIAGSARRGPGAAMRLDDFQFTIGPIPNPAPINAGMEQGSTNWDLGEGWTIGREGANGDAFTGTFSAQFNGSNSGPKSITNQERVPVVPGKSVTASVMVQQGASSAGDASAQVLIVWYDADGNMLPGGLGSSWSSGNVVDSGSGGAWHKSSVTATVPPGAAFMTIGASANKGAGGDPLWVDDFQWTYIPVEPGIKELPVDKAYWFDYDKENRVTVSNGVLQAGKIVIANDDTSSLQSYDKDGKVTLRQSYDNGVLKRQQLFYDDQGRVVRIVQTLPDNVTRLLETSRYDASGRLLERRQYADDGSAKRIDVSSYDADGRLISQSAYGIPMGGVYQPVDEDGNPLPMPDDGLEGLQLLSVVNYQDGTPATGYDAAGRLRGYRYSLVRNEQGSGMTTPEGYTHTYRYTYQGAETYLTQQVIGTSTHKDFKTSNSTSTYDAWGKLLSVRENTPGGKVDDRLRYFTMDAEGNILRRTEGTFEGGKFTQDDAERLRTEQYAFANGQYVAAGRFDGKTDVLGQMNAYASTDVGTYKVTVQAGDTLRGLAQRLYGNSNLWYVLAEANAIDDDSGLVAGATLNVPDVKANTNDANTFKPFNASEAIGSTTPSLPYIPKPPESGCGTLGMIIMVVVAVVVTYFTAGATSGYFAAAFSAASSTAGAVAASAATYAVAGAAGSIASQGVGSAMGQTSFSWRNVAASSIASAATAGLSTAVSASVGPVVGAMSTAAVGNVSNYLANRLVGNEASFSWRSVAASAVTAGITQQLAPTIAQSIGVDTMKYGQATVAGITGGVVSASLRRGSIDYTDLAVDAFSNVLVNSLTQSSSTSLFDPGTAIASADGGGAPGRYVRDRNGDLTLDTVEVRATRSNISSIQIRASDQQLRDQALMRAVGAQTVENIRADRRRSNAIDVGAFQRSNALDIGAINASRMAPATAQPVAPMPIDPEAITIDPNSISGWEVAGSFVEGIGNAFVGVGREVADTPLRVGDMVLAAAAVTTNLFREEGDYWLPEMNSGMSRDYERSGQTWDQFALDHNPLYAATVGLGTVIGNGAGAAVVDNDYRPLANLGGEFAGGLLVGKAMNRYGNYGVMIDDIGASGLGRSQAGSVGVRFGRVENEPNVTSATTNKLPQWLKDRFDAGNEFNRINRGRYQYNEVEVVDSAGRKFRVDSYNANSVMAEGEIVSRKFSQLGDIRPRTGISYLQELSAKYPSGAMISDSPFNPVVLRGQPLRGDLILEVPVQRAPIPSAVLEYADRNGIIIRDVNGVSY</sequence>
<name>A0AAU0BEA8_9XANT</name>
<dbReference type="Pfam" id="PF01476">
    <property type="entry name" value="LysM"/>
    <property type="match status" value="1"/>
</dbReference>
<dbReference type="CDD" id="cd00118">
    <property type="entry name" value="LysM"/>
    <property type="match status" value="1"/>
</dbReference>
<feature type="domain" description="LysM" evidence="4">
    <location>
        <begin position="3725"/>
        <end position="3772"/>
    </location>
</feature>
<dbReference type="Proteomes" id="UP001302716">
    <property type="component" value="Chromosome"/>
</dbReference>
<keyword evidence="1" id="KW-0677">Repeat</keyword>
<feature type="region of interest" description="Disordered" evidence="2">
    <location>
        <begin position="2918"/>
        <end position="2943"/>
    </location>
</feature>
<keyword evidence="3" id="KW-0812">Transmembrane</keyword>
<protein>
    <submittedName>
        <fullName evidence="5">LysM domain protein</fullName>
    </submittedName>
</protein>
<feature type="transmembrane region" description="Helical" evidence="3">
    <location>
        <begin position="3839"/>
        <end position="3863"/>
    </location>
</feature>
<dbReference type="InterPro" id="IPR031325">
    <property type="entry name" value="RHS_repeat"/>
</dbReference>
<dbReference type="InterPro" id="IPR036779">
    <property type="entry name" value="LysM_dom_sf"/>
</dbReference>
<dbReference type="RefSeq" id="WP_316697269.1">
    <property type="nucleotide sequence ID" value="NZ_CP103836.1"/>
</dbReference>
<dbReference type="Gene3D" id="2.180.10.10">
    <property type="entry name" value="RHS repeat-associated core"/>
    <property type="match status" value="11"/>
</dbReference>
<evidence type="ECO:0000256" key="1">
    <source>
        <dbReference type="ARBA" id="ARBA00022737"/>
    </source>
</evidence>
<dbReference type="SMART" id="SM00257">
    <property type="entry name" value="LysM"/>
    <property type="match status" value="1"/>
</dbReference>
<keyword evidence="3" id="KW-0472">Membrane</keyword>
<proteinExistence type="predicted"/>
<evidence type="ECO:0000313" key="6">
    <source>
        <dbReference type="Proteomes" id="UP001302716"/>
    </source>
</evidence>
<dbReference type="SUPFAM" id="SSF69304">
    <property type="entry name" value="Tricorn protease N-terminal domain"/>
    <property type="match status" value="1"/>
</dbReference>
<organism evidence="5 6">
    <name type="scientific">Xanthomonas hydrangeae</name>
    <dbReference type="NCBI Taxonomy" id="2775159"/>
    <lineage>
        <taxon>Bacteria</taxon>
        <taxon>Pseudomonadati</taxon>
        <taxon>Pseudomonadota</taxon>
        <taxon>Gammaproteobacteria</taxon>
        <taxon>Lysobacterales</taxon>
        <taxon>Lysobacteraceae</taxon>
        <taxon>Xanthomonas</taxon>
    </lineage>
</organism>
<feature type="transmembrane region" description="Helical" evidence="3">
    <location>
        <begin position="3813"/>
        <end position="3832"/>
    </location>
</feature>
<dbReference type="InterPro" id="IPR050708">
    <property type="entry name" value="T6SS_VgrG/RHS"/>
</dbReference>
<dbReference type="Gene3D" id="2.60.120.260">
    <property type="entry name" value="Galactose-binding domain-like"/>
    <property type="match status" value="2"/>
</dbReference>
<feature type="compositionally biased region" description="Acidic residues" evidence="2">
    <location>
        <begin position="2928"/>
        <end position="2938"/>
    </location>
</feature>
<evidence type="ECO:0000259" key="4">
    <source>
        <dbReference type="PROSITE" id="PS51782"/>
    </source>
</evidence>
<accession>A0AAU0BEA8</accession>
<keyword evidence="3" id="KW-1133">Transmembrane helix</keyword>
<dbReference type="Pfam" id="PF05593">
    <property type="entry name" value="RHS_repeat"/>
    <property type="match status" value="10"/>
</dbReference>
<evidence type="ECO:0000256" key="2">
    <source>
        <dbReference type="SAM" id="MobiDB-lite"/>
    </source>
</evidence>